<evidence type="ECO:0000313" key="2">
    <source>
        <dbReference type="EMBL" id="SMQ49516.1"/>
    </source>
</evidence>
<feature type="transmembrane region" description="Helical" evidence="1">
    <location>
        <begin position="20"/>
        <end position="41"/>
    </location>
</feature>
<gene>
    <name evidence="2" type="ORF">ZT3D7_G4667</name>
</gene>
<sequence length="100" mass="11242">MDNNIWTDESIAGANLLAKRYMKTGTTLLGILTPLIVFTILTKSKPHPTRRYYHQPLYITNAIPLVWNLSPDIMHILVHTGLKFGRFAVVPRILPNTCGG</sequence>
<dbReference type="AlphaFoldDB" id="A0A1X7RQ56"/>
<reference evidence="2 3" key="1">
    <citation type="submission" date="2016-06" db="EMBL/GenBank/DDBJ databases">
        <authorList>
            <person name="Kjaerup R.B."/>
            <person name="Dalgaard T.S."/>
            <person name="Juul-Madsen H.R."/>
        </authorList>
    </citation>
    <scope>NUCLEOTIDE SEQUENCE [LARGE SCALE GENOMIC DNA]</scope>
</reference>
<evidence type="ECO:0000313" key="3">
    <source>
        <dbReference type="Proteomes" id="UP000215127"/>
    </source>
</evidence>
<proteinExistence type="predicted"/>
<dbReference type="Proteomes" id="UP000215127">
    <property type="component" value="Chromosome 4"/>
</dbReference>
<dbReference type="EMBL" id="LT853695">
    <property type="protein sequence ID" value="SMQ49516.1"/>
    <property type="molecule type" value="Genomic_DNA"/>
</dbReference>
<organism evidence="2 3">
    <name type="scientific">Zymoseptoria tritici (strain ST99CH_3D7)</name>
    <dbReference type="NCBI Taxonomy" id="1276538"/>
    <lineage>
        <taxon>Eukaryota</taxon>
        <taxon>Fungi</taxon>
        <taxon>Dikarya</taxon>
        <taxon>Ascomycota</taxon>
        <taxon>Pezizomycotina</taxon>
        <taxon>Dothideomycetes</taxon>
        <taxon>Dothideomycetidae</taxon>
        <taxon>Mycosphaerellales</taxon>
        <taxon>Mycosphaerellaceae</taxon>
        <taxon>Zymoseptoria</taxon>
    </lineage>
</organism>
<evidence type="ECO:0000256" key="1">
    <source>
        <dbReference type="SAM" id="Phobius"/>
    </source>
</evidence>
<keyword evidence="1" id="KW-0812">Transmembrane</keyword>
<keyword evidence="1" id="KW-0472">Membrane</keyword>
<keyword evidence="3" id="KW-1185">Reference proteome</keyword>
<name>A0A1X7RQ56_ZYMT9</name>
<protein>
    <submittedName>
        <fullName evidence="2">Uncharacterized protein</fullName>
    </submittedName>
</protein>
<accession>A0A1X7RQ56</accession>
<keyword evidence="1" id="KW-1133">Transmembrane helix</keyword>